<sequence>MSQQQPPFQGGQHTVLQPNTHLNIKGTPHKAILRSKGIPSHPPTQLQYPPQQQSGVAYAQPGQYGQQPMYIQQPGVYVGGQGGHIKVNKHGKVKYKGQSYKY</sequence>
<evidence type="ECO:0000256" key="1">
    <source>
        <dbReference type="SAM" id="MobiDB-lite"/>
    </source>
</evidence>
<feature type="compositionally biased region" description="Polar residues" evidence="1">
    <location>
        <begin position="1"/>
        <end position="22"/>
    </location>
</feature>
<gene>
    <name evidence="2" type="ORF">H257_06398</name>
</gene>
<accession>W4GPZ6</accession>
<dbReference type="AlphaFoldDB" id="W4GPZ6"/>
<dbReference type="GeneID" id="20808394"/>
<organism evidence="2">
    <name type="scientific">Aphanomyces astaci</name>
    <name type="common">Crayfish plague agent</name>
    <dbReference type="NCBI Taxonomy" id="112090"/>
    <lineage>
        <taxon>Eukaryota</taxon>
        <taxon>Sar</taxon>
        <taxon>Stramenopiles</taxon>
        <taxon>Oomycota</taxon>
        <taxon>Saprolegniomycetes</taxon>
        <taxon>Saprolegniales</taxon>
        <taxon>Verrucalvaceae</taxon>
        <taxon>Aphanomyces</taxon>
    </lineage>
</organism>
<name>W4GPZ6_APHAT</name>
<dbReference type="EMBL" id="KI913125">
    <property type="protein sequence ID" value="ETV80953.1"/>
    <property type="molecule type" value="Genomic_DNA"/>
</dbReference>
<feature type="region of interest" description="Disordered" evidence="1">
    <location>
        <begin position="1"/>
        <end position="56"/>
    </location>
</feature>
<proteinExistence type="predicted"/>
<reference evidence="2" key="1">
    <citation type="submission" date="2013-12" db="EMBL/GenBank/DDBJ databases">
        <title>The Genome Sequence of Aphanomyces astaci APO3.</title>
        <authorList>
            <consortium name="The Broad Institute Genomics Platform"/>
            <person name="Russ C."/>
            <person name="Tyler B."/>
            <person name="van West P."/>
            <person name="Dieguez-Uribeondo J."/>
            <person name="Young S.K."/>
            <person name="Zeng Q."/>
            <person name="Gargeya S."/>
            <person name="Fitzgerald M."/>
            <person name="Abouelleil A."/>
            <person name="Alvarado L."/>
            <person name="Chapman S.B."/>
            <person name="Gainer-Dewar J."/>
            <person name="Goldberg J."/>
            <person name="Griggs A."/>
            <person name="Gujja S."/>
            <person name="Hansen M."/>
            <person name="Howarth C."/>
            <person name="Imamovic A."/>
            <person name="Ireland A."/>
            <person name="Larimer J."/>
            <person name="McCowan C."/>
            <person name="Murphy C."/>
            <person name="Pearson M."/>
            <person name="Poon T.W."/>
            <person name="Priest M."/>
            <person name="Roberts A."/>
            <person name="Saif S."/>
            <person name="Shea T."/>
            <person name="Sykes S."/>
            <person name="Wortman J."/>
            <person name="Nusbaum C."/>
            <person name="Birren B."/>
        </authorList>
    </citation>
    <scope>NUCLEOTIDE SEQUENCE [LARGE SCALE GENOMIC DNA]</scope>
    <source>
        <strain evidence="2">APO3</strain>
    </source>
</reference>
<protein>
    <submittedName>
        <fullName evidence="2">Uncharacterized protein</fullName>
    </submittedName>
</protein>
<evidence type="ECO:0000313" key="2">
    <source>
        <dbReference type="EMBL" id="ETV80953.1"/>
    </source>
</evidence>
<dbReference type="VEuPathDB" id="FungiDB:H257_06398"/>
<dbReference type="RefSeq" id="XP_009829900.1">
    <property type="nucleotide sequence ID" value="XM_009831598.1"/>
</dbReference>
<feature type="compositionally biased region" description="Low complexity" evidence="1">
    <location>
        <begin position="43"/>
        <end position="53"/>
    </location>
</feature>